<evidence type="ECO:0000256" key="7">
    <source>
        <dbReference type="ARBA" id="ARBA00022679"/>
    </source>
</evidence>
<keyword evidence="9" id="KW-0547">Nucleotide-binding</keyword>
<evidence type="ECO:0000256" key="11">
    <source>
        <dbReference type="ARBA" id="ARBA00022840"/>
    </source>
</evidence>
<keyword evidence="4" id="KW-1003">Cell membrane</keyword>
<dbReference type="PANTHER" id="PTHR44936:SF5">
    <property type="entry name" value="SENSOR HISTIDINE KINASE ENVZ"/>
    <property type="match status" value="1"/>
</dbReference>
<feature type="domain" description="Histidine kinase" evidence="16">
    <location>
        <begin position="291"/>
        <end position="487"/>
    </location>
</feature>
<evidence type="ECO:0000256" key="13">
    <source>
        <dbReference type="ARBA" id="ARBA00023012"/>
    </source>
</evidence>
<dbReference type="Proteomes" id="UP000465712">
    <property type="component" value="Unassembled WGS sequence"/>
</dbReference>
<reference evidence="18 19" key="1">
    <citation type="submission" date="2017-05" db="EMBL/GenBank/DDBJ databases">
        <title>High clonality and local adaptation shapes Vibrionaceae linages within an endangered oasis.</title>
        <authorList>
            <person name="Vazquez-Rosas-Landa M."/>
        </authorList>
    </citation>
    <scope>NUCLEOTIDE SEQUENCE [LARGE SCALE GENOMIC DNA]</scope>
    <source>
        <strain evidence="18 19">P46_P4S1P180</strain>
    </source>
</reference>
<evidence type="ECO:0000259" key="17">
    <source>
        <dbReference type="PROSITE" id="PS50885"/>
    </source>
</evidence>
<dbReference type="Gene3D" id="3.30.565.10">
    <property type="entry name" value="Histidine kinase-like ATPase, C-terminal domain"/>
    <property type="match status" value="1"/>
</dbReference>
<dbReference type="PROSITE" id="PS50109">
    <property type="entry name" value="HIS_KIN"/>
    <property type="match status" value="1"/>
</dbReference>
<keyword evidence="8 15" id="KW-0812">Transmembrane</keyword>
<dbReference type="SMART" id="SM00387">
    <property type="entry name" value="HATPase_c"/>
    <property type="match status" value="1"/>
</dbReference>
<feature type="transmembrane region" description="Helical" evidence="15">
    <location>
        <begin position="188"/>
        <end position="207"/>
    </location>
</feature>
<dbReference type="InterPro" id="IPR003594">
    <property type="entry name" value="HATPase_dom"/>
</dbReference>
<dbReference type="RefSeq" id="WP_036758541.1">
    <property type="nucleotide sequence ID" value="NZ_WXWW01000166.1"/>
</dbReference>
<dbReference type="PROSITE" id="PS50885">
    <property type="entry name" value="HAMP"/>
    <property type="match status" value="1"/>
</dbReference>
<protein>
    <recommendedName>
        <fullName evidence="3">histidine kinase</fullName>
        <ecNumber evidence="3">2.7.13.3</ecNumber>
    </recommendedName>
</protein>
<dbReference type="GO" id="GO:0005524">
    <property type="term" value="F:ATP binding"/>
    <property type="evidence" value="ECO:0007669"/>
    <property type="project" value="UniProtKB-KW"/>
</dbReference>
<name>A0A7X5ATE1_9GAMM</name>
<evidence type="ECO:0000256" key="9">
    <source>
        <dbReference type="ARBA" id="ARBA00022741"/>
    </source>
</evidence>
<dbReference type="InterPro" id="IPR036890">
    <property type="entry name" value="HATPase_C_sf"/>
</dbReference>
<evidence type="ECO:0000256" key="10">
    <source>
        <dbReference type="ARBA" id="ARBA00022777"/>
    </source>
</evidence>
<keyword evidence="6" id="KW-0597">Phosphoprotein</keyword>
<feature type="domain" description="HAMP" evidence="17">
    <location>
        <begin position="231"/>
        <end position="283"/>
    </location>
</feature>
<comment type="caution">
    <text evidence="18">The sequence shown here is derived from an EMBL/GenBank/DDBJ whole genome shotgun (WGS) entry which is preliminary data.</text>
</comment>
<keyword evidence="10 18" id="KW-0418">Kinase</keyword>
<dbReference type="GO" id="GO:0005886">
    <property type="term" value="C:plasma membrane"/>
    <property type="evidence" value="ECO:0007669"/>
    <property type="project" value="UniProtKB-SubCell"/>
</dbReference>
<keyword evidence="12 15" id="KW-1133">Transmembrane helix</keyword>
<feature type="transmembrane region" description="Helical" evidence="15">
    <location>
        <begin position="213"/>
        <end position="232"/>
    </location>
</feature>
<organism evidence="18 19">
    <name type="scientific">Photobacterium halotolerans</name>
    <dbReference type="NCBI Taxonomy" id="265726"/>
    <lineage>
        <taxon>Bacteria</taxon>
        <taxon>Pseudomonadati</taxon>
        <taxon>Pseudomonadota</taxon>
        <taxon>Gammaproteobacteria</taxon>
        <taxon>Vibrionales</taxon>
        <taxon>Vibrionaceae</taxon>
        <taxon>Photobacterium</taxon>
    </lineage>
</organism>
<dbReference type="Pfam" id="PF00512">
    <property type="entry name" value="HisKA"/>
    <property type="match status" value="1"/>
</dbReference>
<dbReference type="InterPro" id="IPR036097">
    <property type="entry name" value="HisK_dim/P_sf"/>
</dbReference>
<keyword evidence="11" id="KW-0067">ATP-binding</keyword>
<evidence type="ECO:0000256" key="8">
    <source>
        <dbReference type="ARBA" id="ARBA00022692"/>
    </source>
</evidence>
<comment type="subcellular location">
    <subcellularLocation>
        <location evidence="2">Cell inner membrane</location>
        <topology evidence="2">Multi-pass membrane protein</topology>
    </subcellularLocation>
</comment>
<dbReference type="GO" id="GO:0000155">
    <property type="term" value="F:phosphorelay sensor kinase activity"/>
    <property type="evidence" value="ECO:0007669"/>
    <property type="project" value="InterPro"/>
</dbReference>
<dbReference type="AlphaFoldDB" id="A0A7X5ATE1"/>
<evidence type="ECO:0000256" key="14">
    <source>
        <dbReference type="ARBA" id="ARBA00023136"/>
    </source>
</evidence>
<evidence type="ECO:0000256" key="1">
    <source>
        <dbReference type="ARBA" id="ARBA00000085"/>
    </source>
</evidence>
<evidence type="ECO:0000256" key="3">
    <source>
        <dbReference type="ARBA" id="ARBA00012438"/>
    </source>
</evidence>
<feature type="transmembrane region" description="Helical" evidence="15">
    <location>
        <begin position="20"/>
        <end position="43"/>
    </location>
</feature>
<dbReference type="InterPro" id="IPR050980">
    <property type="entry name" value="2C_sensor_his_kinase"/>
</dbReference>
<dbReference type="PRINTS" id="PR00344">
    <property type="entry name" value="BCTRLSENSOR"/>
</dbReference>
<evidence type="ECO:0000256" key="2">
    <source>
        <dbReference type="ARBA" id="ARBA00004429"/>
    </source>
</evidence>
<dbReference type="CDD" id="cd06225">
    <property type="entry name" value="HAMP"/>
    <property type="match status" value="1"/>
</dbReference>
<evidence type="ECO:0000313" key="19">
    <source>
        <dbReference type="Proteomes" id="UP000465712"/>
    </source>
</evidence>
<dbReference type="PANTHER" id="PTHR44936">
    <property type="entry name" value="SENSOR PROTEIN CREC"/>
    <property type="match status" value="1"/>
</dbReference>
<evidence type="ECO:0000313" key="18">
    <source>
        <dbReference type="EMBL" id="NAW65762.1"/>
    </source>
</evidence>
<dbReference type="SUPFAM" id="SSF47384">
    <property type="entry name" value="Homodimeric domain of signal transducing histidine kinase"/>
    <property type="match status" value="1"/>
</dbReference>
<proteinExistence type="predicted"/>
<keyword evidence="14 15" id="KW-0472">Membrane</keyword>
<comment type="catalytic activity">
    <reaction evidence="1">
        <text>ATP + protein L-histidine = ADP + protein N-phospho-L-histidine.</text>
        <dbReference type="EC" id="2.7.13.3"/>
    </reaction>
</comment>
<dbReference type="InterPro" id="IPR004358">
    <property type="entry name" value="Sig_transdc_His_kin-like_C"/>
</dbReference>
<dbReference type="InterPro" id="IPR003660">
    <property type="entry name" value="HAMP_dom"/>
</dbReference>
<dbReference type="CDD" id="cd00075">
    <property type="entry name" value="HATPase"/>
    <property type="match status" value="1"/>
</dbReference>
<evidence type="ECO:0000256" key="6">
    <source>
        <dbReference type="ARBA" id="ARBA00022553"/>
    </source>
</evidence>
<accession>A0A7X5ATE1</accession>
<gene>
    <name evidence="18" type="ORF">CAG72_11080</name>
</gene>
<dbReference type="SUPFAM" id="SSF55874">
    <property type="entry name" value="ATPase domain of HSP90 chaperone/DNA topoisomerase II/histidine kinase"/>
    <property type="match status" value="1"/>
</dbReference>
<evidence type="ECO:0000259" key="16">
    <source>
        <dbReference type="PROSITE" id="PS50109"/>
    </source>
</evidence>
<dbReference type="Gene3D" id="1.10.287.130">
    <property type="match status" value="1"/>
</dbReference>
<dbReference type="Pfam" id="PF02518">
    <property type="entry name" value="HATPase_c"/>
    <property type="match status" value="1"/>
</dbReference>
<evidence type="ECO:0000256" key="12">
    <source>
        <dbReference type="ARBA" id="ARBA00022989"/>
    </source>
</evidence>
<dbReference type="InterPro" id="IPR005467">
    <property type="entry name" value="His_kinase_dom"/>
</dbReference>
<dbReference type="EC" id="2.7.13.3" evidence="3"/>
<keyword evidence="13" id="KW-0902">Two-component regulatory system</keyword>
<keyword evidence="5" id="KW-0997">Cell inner membrane</keyword>
<dbReference type="EMBL" id="WXWW01000166">
    <property type="protein sequence ID" value="NAW65762.1"/>
    <property type="molecule type" value="Genomic_DNA"/>
</dbReference>
<keyword evidence="7" id="KW-0808">Transferase</keyword>
<evidence type="ECO:0000256" key="5">
    <source>
        <dbReference type="ARBA" id="ARBA00022519"/>
    </source>
</evidence>
<evidence type="ECO:0000256" key="15">
    <source>
        <dbReference type="SAM" id="Phobius"/>
    </source>
</evidence>
<dbReference type="InterPro" id="IPR003661">
    <property type="entry name" value="HisK_dim/P_dom"/>
</dbReference>
<sequence length="487" mass="55399">MKTPSFLKLTTLQSLCSSITFRIGATLLIIIMIAELIAGLIWYQSSAKKEVENLHKTIVSLMSNAADTYNYFHALPVNYRYLILNQIREMGGTRFFISINQHQLSVVPPANNARTDILLSAAHDVLNKKISHAEQVTISLSRRQDLRVFNSGIKLDALPEIWAGYSLALGDMDLPIVVMQIQMSEQEWFYLAATLPVPFSALSPQFIDQKQLMFLGISSLLLVLCTVWLLRLEIRPIRRLAKAATLMSGQLYVQEVEEEGSKETRTAVRAFNKMNRRVRAYIRDREMLFGAISHDLKTPLACLKLRTEMLDDEQAKARFEKILDEFDLMLKGALQCIRDTDIHEEPEWIDVTQMIEQCASYYNRNTARVQFSPGAPVHYLGKPLAVKRCLYNIVDNGVKYGEKVDIELKSTTDSILLTFRDYGPGLDKKWTEKVFEPYFRVNPQDELGSGLGLTISRSIARSHGGDLTLQNHPVQGLMVHIQLMRDQ</sequence>
<dbReference type="CDD" id="cd00082">
    <property type="entry name" value="HisKA"/>
    <property type="match status" value="1"/>
</dbReference>
<evidence type="ECO:0000256" key="4">
    <source>
        <dbReference type="ARBA" id="ARBA00022475"/>
    </source>
</evidence>